<organism evidence="2 3">
    <name type="scientific">Canavalia gladiata</name>
    <name type="common">Sword bean</name>
    <name type="synonym">Dolichos gladiatus</name>
    <dbReference type="NCBI Taxonomy" id="3824"/>
    <lineage>
        <taxon>Eukaryota</taxon>
        <taxon>Viridiplantae</taxon>
        <taxon>Streptophyta</taxon>
        <taxon>Embryophyta</taxon>
        <taxon>Tracheophyta</taxon>
        <taxon>Spermatophyta</taxon>
        <taxon>Magnoliopsida</taxon>
        <taxon>eudicotyledons</taxon>
        <taxon>Gunneridae</taxon>
        <taxon>Pentapetalae</taxon>
        <taxon>rosids</taxon>
        <taxon>fabids</taxon>
        <taxon>Fabales</taxon>
        <taxon>Fabaceae</taxon>
        <taxon>Papilionoideae</taxon>
        <taxon>50 kb inversion clade</taxon>
        <taxon>NPAAA clade</taxon>
        <taxon>indigoferoid/millettioid clade</taxon>
        <taxon>Phaseoleae</taxon>
        <taxon>Canavalia</taxon>
    </lineage>
</organism>
<accession>A0AAN9QQF9</accession>
<keyword evidence="1" id="KW-1133">Transmembrane helix</keyword>
<evidence type="ECO:0000313" key="2">
    <source>
        <dbReference type="EMBL" id="KAK7344284.1"/>
    </source>
</evidence>
<dbReference type="PANTHER" id="PTHR33726:SF19">
    <property type="entry name" value="OS03G0313800 PROTEIN"/>
    <property type="match status" value="1"/>
</dbReference>
<dbReference type="AlphaFoldDB" id="A0AAN9QQF9"/>
<protein>
    <submittedName>
        <fullName evidence="2">Uncharacterized protein</fullName>
    </submittedName>
</protein>
<keyword evidence="1" id="KW-0472">Membrane</keyword>
<gene>
    <name evidence="2" type="ORF">VNO77_13724</name>
</gene>
<reference evidence="2 3" key="1">
    <citation type="submission" date="2024-01" db="EMBL/GenBank/DDBJ databases">
        <title>The genomes of 5 underutilized Papilionoideae crops provide insights into root nodulation and disease resistanc.</title>
        <authorList>
            <person name="Jiang F."/>
        </authorList>
    </citation>
    <scope>NUCLEOTIDE SEQUENCE [LARGE SCALE GENOMIC DNA]</scope>
    <source>
        <strain evidence="2">LVBAO_FW01</strain>
        <tissue evidence="2">Leaves</tissue>
    </source>
</reference>
<comment type="caution">
    <text evidence="2">The sequence shown here is derived from an EMBL/GenBank/DDBJ whole genome shotgun (WGS) entry which is preliminary data.</text>
</comment>
<keyword evidence="3" id="KW-1185">Reference proteome</keyword>
<proteinExistence type="predicted"/>
<keyword evidence="1" id="KW-0812">Transmembrane</keyword>
<evidence type="ECO:0000313" key="3">
    <source>
        <dbReference type="Proteomes" id="UP001367508"/>
    </source>
</evidence>
<name>A0AAN9QQF9_CANGL</name>
<dbReference type="PANTHER" id="PTHR33726">
    <property type="entry name" value="TRANSMEMBRANE PROTEIN"/>
    <property type="match status" value="1"/>
</dbReference>
<dbReference type="EMBL" id="JAYMYQ010000003">
    <property type="protein sequence ID" value="KAK7344284.1"/>
    <property type="molecule type" value="Genomic_DNA"/>
</dbReference>
<feature type="transmembrane region" description="Helical" evidence="1">
    <location>
        <begin position="82"/>
        <end position="106"/>
    </location>
</feature>
<sequence>MALWRLKSTNKCRNRILSRRDRKGDLSTNSVMASTFRWGMWEFSTRSLAIRWPETLTSYITPRWSPRRLMSGLMSLSIVDELVWGVVTAFESVALVSMLCFFFLFCGCTI</sequence>
<dbReference type="Proteomes" id="UP001367508">
    <property type="component" value="Unassembled WGS sequence"/>
</dbReference>
<evidence type="ECO:0000256" key="1">
    <source>
        <dbReference type="SAM" id="Phobius"/>
    </source>
</evidence>